<name>A0A7X9XAT6_9BACT</name>
<dbReference type="RefSeq" id="WP_169658266.1">
    <property type="nucleotide sequence ID" value="NZ_JABANE010000053.1"/>
</dbReference>
<evidence type="ECO:0000313" key="4">
    <source>
        <dbReference type="Proteomes" id="UP000576082"/>
    </source>
</evidence>
<dbReference type="EMBL" id="JABANE010000053">
    <property type="protein sequence ID" value="NME70016.1"/>
    <property type="molecule type" value="Genomic_DNA"/>
</dbReference>
<evidence type="ECO:0000313" key="3">
    <source>
        <dbReference type="EMBL" id="NME70016.1"/>
    </source>
</evidence>
<comment type="caution">
    <text evidence="3">The sequence shown here is derived from an EMBL/GenBank/DDBJ whole genome shotgun (WGS) entry which is preliminary data.</text>
</comment>
<keyword evidence="2" id="KW-0732">Signal</keyword>
<dbReference type="AlphaFoldDB" id="A0A7X9XAT6"/>
<proteinExistence type="predicted"/>
<evidence type="ECO:0000256" key="1">
    <source>
        <dbReference type="SAM" id="MobiDB-lite"/>
    </source>
</evidence>
<keyword evidence="4" id="KW-1185">Reference proteome</keyword>
<evidence type="ECO:0000256" key="2">
    <source>
        <dbReference type="SAM" id="SignalP"/>
    </source>
</evidence>
<gene>
    <name evidence="3" type="ORF">HHU12_18730</name>
</gene>
<organism evidence="3 4">
    <name type="scientific">Flammeovirga aprica JL-4</name>
    <dbReference type="NCBI Taxonomy" id="694437"/>
    <lineage>
        <taxon>Bacteria</taxon>
        <taxon>Pseudomonadati</taxon>
        <taxon>Bacteroidota</taxon>
        <taxon>Cytophagia</taxon>
        <taxon>Cytophagales</taxon>
        <taxon>Flammeovirgaceae</taxon>
        <taxon>Flammeovirga</taxon>
    </lineage>
</organism>
<feature type="chain" id="PRO_5031100466" description="Outer membrane protein beta-barrel domain-containing protein" evidence="2">
    <location>
        <begin position="27"/>
        <end position="220"/>
    </location>
</feature>
<feature type="region of interest" description="Disordered" evidence="1">
    <location>
        <begin position="38"/>
        <end position="68"/>
    </location>
</feature>
<reference evidence="3 4" key="1">
    <citation type="submission" date="2020-04" db="EMBL/GenBank/DDBJ databases">
        <title>Flammeovirga sp. SR4, a novel species isolated from seawater.</title>
        <authorList>
            <person name="Wang X."/>
        </authorList>
    </citation>
    <scope>NUCLEOTIDE SEQUENCE [LARGE SCALE GENOMIC DNA]</scope>
    <source>
        <strain evidence="3 4">ATCC 23126</strain>
    </source>
</reference>
<feature type="compositionally biased region" description="Basic and acidic residues" evidence="1">
    <location>
        <begin position="51"/>
        <end position="68"/>
    </location>
</feature>
<dbReference type="Proteomes" id="UP000576082">
    <property type="component" value="Unassembled WGS sequence"/>
</dbReference>
<accession>A0A7X9XAT6</accession>
<sequence length="220" mass="24761">MIYNNILFRIVTSAICIVGLNFVASAQTETEAYQYTESNEDDFTSYSKHHTQPELKSGNEPKEHKEEHHNRYELEISYNNSGNYEFTGSIYFAHLTKFQGTVEFTGQHFASVVVREIPIGHSRWGTFVGVGGTFGFHDHEVPSDHDHYMEVELHDAPHPDDYSTSDVETHREWGGAVIVQTGLAYSLNSHWSTGFTLSPGIDVQTGEPTFGATFDVVFGF</sequence>
<feature type="signal peptide" evidence="2">
    <location>
        <begin position="1"/>
        <end position="26"/>
    </location>
</feature>
<evidence type="ECO:0008006" key="5">
    <source>
        <dbReference type="Google" id="ProtNLM"/>
    </source>
</evidence>
<protein>
    <recommendedName>
        <fullName evidence="5">Outer membrane protein beta-barrel domain-containing protein</fullName>
    </recommendedName>
</protein>